<gene>
    <name evidence="2" type="ORF">HSBAA_54220</name>
</gene>
<evidence type="ECO:0000313" key="2">
    <source>
        <dbReference type="EMBL" id="BBI64116.1"/>
    </source>
</evidence>
<dbReference type="EMBL" id="AP019514">
    <property type="protein sequence ID" value="BBI64116.1"/>
    <property type="molecule type" value="Genomic_DNA"/>
</dbReference>
<evidence type="ECO:0000259" key="1">
    <source>
        <dbReference type="Pfam" id="PF08351"/>
    </source>
</evidence>
<dbReference type="KEGG" id="hsr:HSBAA_54220"/>
<feature type="domain" description="TmcA/NAT10 N-terminal" evidence="1">
    <location>
        <begin position="17"/>
        <end position="88"/>
    </location>
</feature>
<dbReference type="Gene3D" id="3.40.50.11040">
    <property type="match status" value="1"/>
</dbReference>
<evidence type="ECO:0000313" key="3">
    <source>
        <dbReference type="Proteomes" id="UP000320231"/>
    </source>
</evidence>
<dbReference type="Pfam" id="PF08351">
    <property type="entry name" value="TmcA_N"/>
    <property type="match status" value="1"/>
</dbReference>
<name>A0A455UD15_9GAMM</name>
<reference evidence="2 3" key="1">
    <citation type="journal article" date="2019" name="Microbiol. Resour. Announc.">
        <title>Complete Genome Sequence of Halomonas sulfidaeris Strain Esulfide1 Isolated from a Metal Sulfide Rock at a Depth of 2,200 Meters, Obtained Using Nanopore Sequencing.</title>
        <authorList>
            <person name="Saito M."/>
            <person name="Nishigata A."/>
            <person name="Galipon J."/>
            <person name="Arakawa K."/>
        </authorList>
    </citation>
    <scope>NUCLEOTIDE SEQUENCE [LARGE SCALE GENOMIC DNA]</scope>
    <source>
        <strain evidence="2 3">ATCC BAA-803</strain>
    </source>
</reference>
<protein>
    <recommendedName>
        <fullName evidence="1">TmcA/NAT10 N-terminal domain-containing protein</fullName>
    </recommendedName>
</protein>
<organism evidence="2 3">
    <name type="scientific">Vreelandella sulfidaeris</name>
    <dbReference type="NCBI Taxonomy" id="115553"/>
    <lineage>
        <taxon>Bacteria</taxon>
        <taxon>Pseudomonadati</taxon>
        <taxon>Pseudomonadota</taxon>
        <taxon>Gammaproteobacteria</taxon>
        <taxon>Oceanospirillales</taxon>
        <taxon>Halomonadaceae</taxon>
        <taxon>Vreelandella</taxon>
    </lineage>
</organism>
<sequence>MLEDRELGSRQQQRRVAALTHHAQRLAHRRWRQLVWLSGDAVQCRALAKALWQAYAWQAPLWVGDENAPLSPLLSPRKARMRLGAEHQLSGVGDPCHWV</sequence>
<dbReference type="InterPro" id="IPR013562">
    <property type="entry name" value="TmcA/NAT10_N"/>
</dbReference>
<accession>A0A455UD15</accession>
<dbReference type="Proteomes" id="UP000320231">
    <property type="component" value="Chromosome"/>
</dbReference>
<dbReference type="AlphaFoldDB" id="A0A455UD15"/>
<proteinExistence type="predicted"/>